<gene>
    <name evidence="4" type="ORF">ATK06_2213</name>
</gene>
<dbReference type="Pfam" id="PF04471">
    <property type="entry name" value="Mrr_cat"/>
    <property type="match status" value="1"/>
</dbReference>
<organism evidence="4 5">
    <name type="scientific">Corynebacterium renale</name>
    <dbReference type="NCBI Taxonomy" id="1724"/>
    <lineage>
        <taxon>Bacteria</taxon>
        <taxon>Bacillati</taxon>
        <taxon>Actinomycetota</taxon>
        <taxon>Actinomycetes</taxon>
        <taxon>Mycobacteriales</taxon>
        <taxon>Corynebacteriaceae</taxon>
        <taxon>Corynebacterium</taxon>
    </lineage>
</organism>
<dbReference type="SUPFAM" id="SSF52980">
    <property type="entry name" value="Restriction endonuclease-like"/>
    <property type="match status" value="1"/>
</dbReference>
<evidence type="ECO:0000259" key="2">
    <source>
        <dbReference type="Pfam" id="PF04471"/>
    </source>
</evidence>
<dbReference type="AlphaFoldDB" id="A0A2A9DT39"/>
<dbReference type="InterPro" id="IPR052906">
    <property type="entry name" value="Type_IV_Methyl-Rstrct_Enzyme"/>
</dbReference>
<feature type="region of interest" description="Disordered" evidence="1">
    <location>
        <begin position="117"/>
        <end position="138"/>
    </location>
</feature>
<name>A0A2A9DT39_9CORY</name>
<evidence type="ECO:0000259" key="3">
    <source>
        <dbReference type="Pfam" id="PF14338"/>
    </source>
</evidence>
<dbReference type="InterPro" id="IPR007560">
    <property type="entry name" value="Restrct_endonuc_IV_Mrr"/>
</dbReference>
<evidence type="ECO:0000313" key="5">
    <source>
        <dbReference type="Proteomes" id="UP000221653"/>
    </source>
</evidence>
<sequence>MTDNTPTFDEFRPVVLEVLASGETLQLKEIRQRVAAHMSLSPEILAEKLPSGHSRSASRISWACSALFTAGLLDRPARGKYRITRDGLTVQKRHLKTYSEKDMYEWPQWRAYQEEIKQRKTGSDDNKEIETDSSDENEHDPIELMTTAEQNFNAQTETALRKRLQESSPEFFEKAVLDLLWAMGYGGTNGKKHHVGKSGDGGIDGVIQQDALGLTNVYIQAKRYSDANKVQAPEARNFIGSLASKSSNLGVFITTSTFSSGAKEAAASYYHGKVVLIDGIQLTSLMLHYGVAVQKAKQFTLYEVDEDYFDDETFV</sequence>
<reference evidence="4 5" key="1">
    <citation type="submission" date="2017-10" db="EMBL/GenBank/DDBJ databases">
        <title>Sequencing the genomes of 1000 actinobacteria strains.</title>
        <authorList>
            <person name="Klenk H.-P."/>
        </authorList>
    </citation>
    <scope>NUCLEOTIDE SEQUENCE [LARGE SCALE GENOMIC DNA]</scope>
    <source>
        <strain evidence="4 5">DSM 20688</strain>
    </source>
</reference>
<dbReference type="InterPro" id="IPR025745">
    <property type="entry name" value="Mrr-like_N_dom"/>
</dbReference>
<protein>
    <submittedName>
        <fullName evidence="4">Restriction system protein</fullName>
    </submittedName>
</protein>
<proteinExistence type="predicted"/>
<dbReference type="InterPro" id="IPR011335">
    <property type="entry name" value="Restrct_endonuc-II-like"/>
</dbReference>
<evidence type="ECO:0000313" key="4">
    <source>
        <dbReference type="EMBL" id="PFG29079.1"/>
    </source>
</evidence>
<dbReference type="GO" id="GO:0009307">
    <property type="term" value="P:DNA restriction-modification system"/>
    <property type="evidence" value="ECO:0007669"/>
    <property type="project" value="InterPro"/>
</dbReference>
<dbReference type="STRING" id="1724.GCA_001044175_01910"/>
<dbReference type="PANTHER" id="PTHR30015">
    <property type="entry name" value="MRR RESTRICTION SYSTEM PROTEIN"/>
    <property type="match status" value="1"/>
</dbReference>
<dbReference type="EMBL" id="PDJF01000001">
    <property type="protein sequence ID" value="PFG29079.1"/>
    <property type="molecule type" value="Genomic_DNA"/>
</dbReference>
<feature type="compositionally biased region" description="Basic and acidic residues" evidence="1">
    <location>
        <begin position="117"/>
        <end position="130"/>
    </location>
</feature>
<keyword evidence="5" id="KW-1185">Reference proteome</keyword>
<evidence type="ECO:0000256" key="1">
    <source>
        <dbReference type="SAM" id="MobiDB-lite"/>
    </source>
</evidence>
<feature type="domain" description="Restriction system protein Mrr-like N-terminal" evidence="3">
    <location>
        <begin position="8"/>
        <end position="91"/>
    </location>
</feature>
<comment type="caution">
    <text evidence="4">The sequence shown here is derived from an EMBL/GenBank/DDBJ whole genome shotgun (WGS) entry which is preliminary data.</text>
</comment>
<accession>A0A2A9DT39</accession>
<dbReference type="Pfam" id="PF14338">
    <property type="entry name" value="Mrr_N"/>
    <property type="match status" value="1"/>
</dbReference>
<dbReference type="OrthoDB" id="9803736at2"/>
<dbReference type="InterPro" id="IPR011856">
    <property type="entry name" value="tRNA_endonuc-like_dom_sf"/>
</dbReference>
<dbReference type="PANTHER" id="PTHR30015:SF7">
    <property type="entry name" value="TYPE IV METHYL-DIRECTED RESTRICTION ENZYME ECOKMRR"/>
    <property type="match status" value="1"/>
</dbReference>
<dbReference type="Proteomes" id="UP000221653">
    <property type="component" value="Unassembled WGS sequence"/>
</dbReference>
<dbReference type="GO" id="GO:0015666">
    <property type="term" value="F:restriction endodeoxyribonuclease activity"/>
    <property type="evidence" value="ECO:0007669"/>
    <property type="project" value="TreeGrafter"/>
</dbReference>
<dbReference type="GO" id="GO:0003677">
    <property type="term" value="F:DNA binding"/>
    <property type="evidence" value="ECO:0007669"/>
    <property type="project" value="InterPro"/>
</dbReference>
<dbReference type="RefSeq" id="WP_098389343.1">
    <property type="nucleotide sequence ID" value="NZ_LS483464.1"/>
</dbReference>
<dbReference type="Gene3D" id="3.40.1350.10">
    <property type="match status" value="1"/>
</dbReference>
<feature type="domain" description="Restriction endonuclease type IV Mrr" evidence="2">
    <location>
        <begin position="165"/>
        <end position="286"/>
    </location>
</feature>